<dbReference type="InterPro" id="IPR023606">
    <property type="entry name" value="CoA-Trfase_III_dom_1_sf"/>
</dbReference>
<dbReference type="AlphaFoldDB" id="A0A059E1I4"/>
<dbReference type="eggNOG" id="COG1804">
    <property type="taxonomic scope" value="Bacteria"/>
</dbReference>
<evidence type="ECO:0008006" key="3">
    <source>
        <dbReference type="Google" id="ProtNLM"/>
    </source>
</evidence>
<dbReference type="PANTHER" id="PTHR48228">
    <property type="entry name" value="SUCCINYL-COA--D-CITRAMALATE COA-TRANSFERASE"/>
    <property type="match status" value="1"/>
</dbReference>
<organism evidence="1 2">
    <name type="scientific">Hyphomonas atlantica</name>
    <dbReference type="NCBI Taxonomy" id="1280948"/>
    <lineage>
        <taxon>Bacteria</taxon>
        <taxon>Pseudomonadati</taxon>
        <taxon>Pseudomonadota</taxon>
        <taxon>Alphaproteobacteria</taxon>
        <taxon>Hyphomonadales</taxon>
        <taxon>Hyphomonadaceae</taxon>
        <taxon>Hyphomonas</taxon>
    </lineage>
</organism>
<dbReference type="Gene3D" id="3.30.1540.10">
    <property type="entry name" value="formyl-coa transferase, domain 3"/>
    <property type="match status" value="1"/>
</dbReference>
<accession>A0A059E1I4</accession>
<evidence type="ECO:0000313" key="2">
    <source>
        <dbReference type="Proteomes" id="UP000024547"/>
    </source>
</evidence>
<dbReference type="InterPro" id="IPR044855">
    <property type="entry name" value="CoA-Trfase_III_dom3_sf"/>
</dbReference>
<dbReference type="PATRIC" id="fig|1280948.3.peg.1821"/>
<dbReference type="Proteomes" id="UP000024547">
    <property type="component" value="Unassembled WGS sequence"/>
</dbReference>
<gene>
    <name evidence="1" type="ORF">HY36_16450</name>
</gene>
<dbReference type="RefSeq" id="WP_035551462.1">
    <property type="nucleotide sequence ID" value="NZ_AWFH01000013.1"/>
</dbReference>
<dbReference type="STRING" id="1280948.HY36_16450"/>
<evidence type="ECO:0000313" key="1">
    <source>
        <dbReference type="EMBL" id="KCZ61450.1"/>
    </source>
</evidence>
<dbReference type="InterPro" id="IPR050509">
    <property type="entry name" value="CoA-transferase_III"/>
</dbReference>
<dbReference type="OrthoDB" id="9806585at2"/>
<protein>
    <recommendedName>
        <fullName evidence="3">CoA transferase</fullName>
    </recommendedName>
</protein>
<dbReference type="InterPro" id="IPR003673">
    <property type="entry name" value="CoA-Trfase_fam_III"/>
</dbReference>
<name>A0A059E1I4_9PROT</name>
<keyword evidence="2" id="KW-1185">Reference proteome</keyword>
<dbReference type="Pfam" id="PF02515">
    <property type="entry name" value="CoA_transf_3"/>
    <property type="match status" value="1"/>
</dbReference>
<dbReference type="GO" id="GO:0003824">
    <property type="term" value="F:catalytic activity"/>
    <property type="evidence" value="ECO:0007669"/>
    <property type="project" value="InterPro"/>
</dbReference>
<proteinExistence type="predicted"/>
<reference evidence="1 2" key="1">
    <citation type="journal article" date="2014" name="Antonie Van Leeuwenhoek">
        <title>Hyphomonas beringensis sp. nov. and Hyphomonas chukchiensis sp. nov., isolated from surface seawater of the Bering Sea and Chukchi Sea.</title>
        <authorList>
            <person name="Li C."/>
            <person name="Lai Q."/>
            <person name="Li G."/>
            <person name="Dong C."/>
            <person name="Wang J."/>
            <person name="Liao Y."/>
            <person name="Shao Z."/>
        </authorList>
    </citation>
    <scope>NUCLEOTIDE SEQUENCE [LARGE SCALE GENOMIC DNA]</scope>
    <source>
        <strain evidence="1 2">22II1-22F38</strain>
    </source>
</reference>
<dbReference type="EMBL" id="AWFH01000013">
    <property type="protein sequence ID" value="KCZ61450.1"/>
    <property type="molecule type" value="Genomic_DNA"/>
</dbReference>
<sequence>MSKGPLQGIRIVEIEGIGPAPFCGMHLADLGADVVLIERKTKGSDPGSTLPVGILKRGKRSIALDLKDSEDRAVALDLIATADALIEGMRPGVMERLGLGPEVCLGRNPQLVFGRMTGWGQAGPLAQAAGHDINYVSVSSAAWFASPTGTRSLPPPGLVGDIGGGANYLTIGILAGILKARATGEGDVIDAAIVDGSAHMMNLIFDLLPSGMMQAERGRGFLDDSPWYSSYRCADGRDITLGALEPKFYAELLQRLGLTGDPDFEDQYDRDSWSKQSEKFRALFATEPSAYWQDLLEGTDACFGLVESPISAPLHPHNLARGIFENSQGYVQAVPAPRFQSNVQAIPGPAPEHGQHQQELLKELKTRN</sequence>
<comment type="caution">
    <text evidence="1">The sequence shown here is derived from an EMBL/GenBank/DDBJ whole genome shotgun (WGS) entry which is preliminary data.</text>
</comment>
<dbReference type="Gene3D" id="3.40.50.10540">
    <property type="entry name" value="Crotonobetainyl-coa:carnitine coa-transferase, domain 1"/>
    <property type="match status" value="1"/>
</dbReference>
<dbReference type="SUPFAM" id="SSF89796">
    <property type="entry name" value="CoA-transferase family III (CaiB/BaiF)"/>
    <property type="match status" value="1"/>
</dbReference>
<dbReference type="PANTHER" id="PTHR48228:SF5">
    <property type="entry name" value="ALPHA-METHYLACYL-COA RACEMASE"/>
    <property type="match status" value="1"/>
</dbReference>